<organism evidence="1">
    <name type="scientific">mine drainage metagenome</name>
    <dbReference type="NCBI Taxonomy" id="410659"/>
    <lineage>
        <taxon>unclassified sequences</taxon>
        <taxon>metagenomes</taxon>
        <taxon>ecological metagenomes</taxon>
    </lineage>
</organism>
<dbReference type="AlphaFoldDB" id="A0A1J5P0J3"/>
<comment type="caution">
    <text evidence="1">The sequence shown here is derived from an EMBL/GenBank/DDBJ whole genome shotgun (WGS) entry which is preliminary data.</text>
</comment>
<name>A0A1J5P0J3_9ZZZZ</name>
<sequence>MENVALRVVITAVRRVDLVVDEGGQVPAVRQIRNRQFRLEGPVRVAQVGKAGRALNGAGGCVDTKAGFHNKAAGPELPGQFDGNEVGVVNAAGLEVNGLADTAHDEWLHDEGIIGRTEEGPAWNENEALHVNRRLHANLGAGKRVVDSRSGKVCLVGEHLVEHVDARRRHAGASADEHAWLRLPRNAALICVRRRKREGGHTCRSREKSLKVEFHVSP</sequence>
<gene>
    <name evidence="1" type="ORF">GALL_538420</name>
</gene>
<reference evidence="1" key="1">
    <citation type="submission" date="2016-10" db="EMBL/GenBank/DDBJ databases">
        <title>Sequence of Gallionella enrichment culture.</title>
        <authorList>
            <person name="Poehlein A."/>
            <person name="Muehling M."/>
            <person name="Daniel R."/>
        </authorList>
    </citation>
    <scope>NUCLEOTIDE SEQUENCE</scope>
</reference>
<accession>A0A1J5P0J3</accession>
<proteinExistence type="predicted"/>
<protein>
    <submittedName>
        <fullName evidence="1">Uncharacterized protein</fullName>
    </submittedName>
</protein>
<dbReference type="EMBL" id="MLJW01007980">
    <property type="protein sequence ID" value="OIQ64606.1"/>
    <property type="molecule type" value="Genomic_DNA"/>
</dbReference>
<evidence type="ECO:0000313" key="1">
    <source>
        <dbReference type="EMBL" id="OIQ64606.1"/>
    </source>
</evidence>